<name>A0A6I2RE17_FLAPL</name>
<dbReference type="Proteomes" id="UP000429811">
    <property type="component" value="Unassembled WGS sequence"/>
</dbReference>
<protein>
    <submittedName>
        <fullName evidence="2">DUF3801 domain-containing protein</fullName>
    </submittedName>
</protein>
<accession>A0A6I2RE17</accession>
<gene>
    <name evidence="2" type="ORF">GKE90_04930</name>
</gene>
<feature type="region of interest" description="Disordered" evidence="1">
    <location>
        <begin position="122"/>
        <end position="212"/>
    </location>
</feature>
<dbReference type="RefSeq" id="WP_154250161.1">
    <property type="nucleotide sequence ID" value="NZ_JADMVC010000009.1"/>
</dbReference>
<dbReference type="AlphaFoldDB" id="A0A6I2RE17"/>
<evidence type="ECO:0000256" key="1">
    <source>
        <dbReference type="SAM" id="MobiDB-lite"/>
    </source>
</evidence>
<reference evidence="2 3" key="1">
    <citation type="journal article" date="2019" name="Nat. Med.">
        <title>A library of human gut bacterial isolates paired with longitudinal multiomics data enables mechanistic microbiome research.</title>
        <authorList>
            <person name="Poyet M."/>
            <person name="Groussin M."/>
            <person name="Gibbons S.M."/>
            <person name="Avila-Pacheco J."/>
            <person name="Jiang X."/>
            <person name="Kearney S.M."/>
            <person name="Perrotta A.R."/>
            <person name="Berdy B."/>
            <person name="Zhao S."/>
            <person name="Lieberman T.D."/>
            <person name="Swanson P.K."/>
            <person name="Smith M."/>
            <person name="Roesemann S."/>
            <person name="Alexander J.E."/>
            <person name="Rich S.A."/>
            <person name="Livny J."/>
            <person name="Vlamakis H."/>
            <person name="Clish C."/>
            <person name="Bullock K."/>
            <person name="Deik A."/>
            <person name="Scott J."/>
            <person name="Pierce K.A."/>
            <person name="Xavier R.J."/>
            <person name="Alm E.J."/>
        </authorList>
    </citation>
    <scope>NUCLEOTIDE SEQUENCE [LARGE SCALE GENOMIC DNA]</scope>
    <source>
        <strain evidence="2 3">BIOML-A5</strain>
    </source>
</reference>
<evidence type="ECO:0000313" key="3">
    <source>
        <dbReference type="Proteomes" id="UP000429811"/>
    </source>
</evidence>
<comment type="caution">
    <text evidence="2">The sequence shown here is derived from an EMBL/GenBank/DDBJ whole genome shotgun (WGS) entry which is preliminary data.</text>
</comment>
<evidence type="ECO:0000313" key="2">
    <source>
        <dbReference type="EMBL" id="MSB48048.1"/>
    </source>
</evidence>
<dbReference type="Pfam" id="PF12687">
    <property type="entry name" value="DUF3801"/>
    <property type="match status" value="1"/>
</dbReference>
<organism evidence="2 3">
    <name type="scientific">Flavonifractor plautii</name>
    <name type="common">Fusobacterium plautii</name>
    <dbReference type="NCBI Taxonomy" id="292800"/>
    <lineage>
        <taxon>Bacteria</taxon>
        <taxon>Bacillati</taxon>
        <taxon>Bacillota</taxon>
        <taxon>Clostridia</taxon>
        <taxon>Eubacteriales</taxon>
        <taxon>Oscillospiraceae</taxon>
        <taxon>Flavonifractor</taxon>
    </lineage>
</organism>
<sequence length="212" mass="23121">MDVSGDVADLMVKESIQLTEASIKLLAAGSKNLAAFLWALSKDNKKLVGKTHMARLLREGKELKVFRIKESDLAEFRAFAKKNVLFAAVKDSRAEDGMVDLVTNVDFVSQVNLFMERRGYGAPARGQEAEPPKKAAPRAPQGRSSPQRGSGSTQSQSKRTTTRTTRTTDTPEKISDIPSVKGRLAALQAAAESMNQGKAPKQHTRTTPPKTR</sequence>
<dbReference type="InterPro" id="IPR024234">
    <property type="entry name" value="DUF3801"/>
</dbReference>
<dbReference type="EMBL" id="WKPO01000005">
    <property type="protein sequence ID" value="MSB48048.1"/>
    <property type="molecule type" value="Genomic_DNA"/>
</dbReference>
<feature type="compositionally biased region" description="Low complexity" evidence="1">
    <location>
        <begin position="137"/>
        <end position="168"/>
    </location>
</feature>
<proteinExistence type="predicted"/>